<dbReference type="SUPFAM" id="SSF48613">
    <property type="entry name" value="Heme oxygenase-like"/>
    <property type="match status" value="1"/>
</dbReference>
<dbReference type="eggNOG" id="arCOG01129">
    <property type="taxonomic scope" value="Archaea"/>
</dbReference>
<gene>
    <name evidence="1" type="ordered locus">ASAC_0755</name>
</gene>
<dbReference type="Proteomes" id="UP000000346">
    <property type="component" value="Chromosome"/>
</dbReference>
<dbReference type="HOGENOM" id="CLU_108435_0_0_2"/>
<dbReference type="AlphaFoldDB" id="D9Q1H3"/>
<evidence type="ECO:0000313" key="1">
    <source>
        <dbReference type="EMBL" id="ADL19161.1"/>
    </source>
</evidence>
<dbReference type="Gene3D" id="1.20.910.10">
    <property type="entry name" value="Heme oxygenase-like"/>
    <property type="match status" value="1"/>
</dbReference>
<dbReference type="KEGG" id="asc:ASAC_0755"/>
<dbReference type="InParanoid" id="D9Q1H3"/>
<sequence>MGRVLDELRGYVADLTRQVESSLQGLGPSLEALRRFVVNEMYIAPYDYRALSLFVPKAAADDEVDFIMGLLEGGPRWIRNIRSLAGELGVSYSPDQVSPDAVAYSHFLTWLGVNGTMGDLAVLVGVNFRSFCVNTNVLAEWAESLGVRSAGFLRCRGIDEARESLAEAIAERHLNMEMYRHVALSAQTYELNFWRHVGGR</sequence>
<proteinExistence type="predicted"/>
<accession>D9Q1H3</accession>
<dbReference type="STRING" id="666510.ASAC_0755"/>
<name>D9Q1H3_ACIS3</name>
<dbReference type="EMBL" id="CP001742">
    <property type="protein sequence ID" value="ADL19161.1"/>
    <property type="molecule type" value="Genomic_DNA"/>
</dbReference>
<dbReference type="GeneID" id="9498989"/>
<organism evidence="1 2">
    <name type="scientific">Acidilobus saccharovorans (strain DSM 16705 / JCM 18335 / VKM B-2471 / 345-15)</name>
    <dbReference type="NCBI Taxonomy" id="666510"/>
    <lineage>
        <taxon>Archaea</taxon>
        <taxon>Thermoproteota</taxon>
        <taxon>Thermoprotei</taxon>
        <taxon>Acidilobales</taxon>
        <taxon>Acidilobaceae</taxon>
        <taxon>Acidilobus</taxon>
    </lineage>
</organism>
<dbReference type="InterPro" id="IPR016084">
    <property type="entry name" value="Haem_Oase-like_multi-hlx"/>
</dbReference>
<evidence type="ECO:0000313" key="2">
    <source>
        <dbReference type="Proteomes" id="UP000000346"/>
    </source>
</evidence>
<protein>
    <submittedName>
        <fullName evidence="1">TENA/THI-4 domain protein</fullName>
    </submittedName>
</protein>
<keyword evidence="2" id="KW-1185">Reference proteome</keyword>
<dbReference type="OrthoDB" id="42133at2157"/>
<reference evidence="1 2" key="1">
    <citation type="journal article" date="2010" name="Appl. Environ. Microbiol.">
        <title>The genome sequence of the crenarchaeon Acidilobus saccharovorans supports a new order, Acidilobales, and suggests an important ecological role in terrestrial acidic hot springs.</title>
        <authorList>
            <person name="Mardanov A.V."/>
            <person name="Svetlitchnyi V.A."/>
            <person name="Beletsky A.V."/>
            <person name="Prokofeva M.I."/>
            <person name="Bonch-Osmolovskaya E.A."/>
            <person name="Ravin N.V."/>
            <person name="Skryabin K.G."/>
        </authorList>
    </citation>
    <scope>NUCLEOTIDE SEQUENCE [LARGE SCALE GENOMIC DNA]</scope>
    <source>
        <strain evidence="2">DSM 16705 / JCM 18335 / VKM B-2471 / 345-15</strain>
    </source>
</reference>
<dbReference type="RefSeq" id="WP_013266673.1">
    <property type="nucleotide sequence ID" value="NC_014374.1"/>
</dbReference>